<name>A0A7N2QXA9_QUELO</name>
<protein>
    <submittedName>
        <fullName evidence="2">Uncharacterized protein</fullName>
    </submittedName>
</protein>
<feature type="compositionally biased region" description="Low complexity" evidence="1">
    <location>
        <begin position="53"/>
        <end position="79"/>
    </location>
</feature>
<dbReference type="Gramene" id="QL01p014282:mrna">
    <property type="protein sequence ID" value="QL01p014282:mrna:CDS:1"/>
    <property type="gene ID" value="QL01p014282"/>
</dbReference>
<evidence type="ECO:0000313" key="3">
    <source>
        <dbReference type="Proteomes" id="UP000594261"/>
    </source>
</evidence>
<dbReference type="EnsemblPlants" id="QL01p014282:mrna">
    <property type="protein sequence ID" value="QL01p014282:mrna:CDS:1"/>
    <property type="gene ID" value="QL01p014282"/>
</dbReference>
<feature type="compositionally biased region" description="Gly residues" evidence="1">
    <location>
        <begin position="23"/>
        <end position="52"/>
    </location>
</feature>
<dbReference type="Proteomes" id="UP000594261">
    <property type="component" value="Chromosome 1"/>
</dbReference>
<keyword evidence="3" id="KW-1185">Reference proteome</keyword>
<accession>A0A7N2QXA9</accession>
<proteinExistence type="predicted"/>
<dbReference type="AlphaFoldDB" id="A0A7N2QXA9"/>
<reference evidence="2 3" key="1">
    <citation type="journal article" date="2016" name="G3 (Bethesda)">
        <title>First Draft Assembly and Annotation of the Genome of a California Endemic Oak Quercus lobata Nee (Fagaceae).</title>
        <authorList>
            <person name="Sork V.L."/>
            <person name="Fitz-Gibbon S.T."/>
            <person name="Puiu D."/>
            <person name="Crepeau M."/>
            <person name="Gugger P.F."/>
            <person name="Sherman R."/>
            <person name="Stevens K."/>
            <person name="Langley C.H."/>
            <person name="Pellegrini M."/>
            <person name="Salzberg S.L."/>
        </authorList>
    </citation>
    <scope>NUCLEOTIDE SEQUENCE [LARGE SCALE GENOMIC DNA]</scope>
    <source>
        <strain evidence="2 3">cv. SW786</strain>
    </source>
</reference>
<feature type="region of interest" description="Disordered" evidence="1">
    <location>
        <begin position="1"/>
        <end position="94"/>
    </location>
</feature>
<organism evidence="2 3">
    <name type="scientific">Quercus lobata</name>
    <name type="common">Valley oak</name>
    <dbReference type="NCBI Taxonomy" id="97700"/>
    <lineage>
        <taxon>Eukaryota</taxon>
        <taxon>Viridiplantae</taxon>
        <taxon>Streptophyta</taxon>
        <taxon>Embryophyta</taxon>
        <taxon>Tracheophyta</taxon>
        <taxon>Spermatophyta</taxon>
        <taxon>Magnoliopsida</taxon>
        <taxon>eudicotyledons</taxon>
        <taxon>Gunneridae</taxon>
        <taxon>Pentapetalae</taxon>
        <taxon>rosids</taxon>
        <taxon>fabids</taxon>
        <taxon>Fagales</taxon>
        <taxon>Fagaceae</taxon>
        <taxon>Quercus</taxon>
    </lineage>
</organism>
<dbReference type="EMBL" id="LRBV02000001">
    <property type="status" value="NOT_ANNOTATED_CDS"/>
    <property type="molecule type" value="Genomic_DNA"/>
</dbReference>
<evidence type="ECO:0000256" key="1">
    <source>
        <dbReference type="SAM" id="MobiDB-lite"/>
    </source>
</evidence>
<dbReference type="InParanoid" id="A0A7N2QXA9"/>
<evidence type="ECO:0000313" key="2">
    <source>
        <dbReference type="EnsemblPlants" id="QL01p014282:mrna:CDS:1"/>
    </source>
</evidence>
<dbReference type="OMA" id="HRTHAFH"/>
<reference evidence="2" key="2">
    <citation type="submission" date="2021-01" db="UniProtKB">
        <authorList>
            <consortium name="EnsemblPlants"/>
        </authorList>
    </citation>
    <scope>IDENTIFICATION</scope>
</reference>
<sequence length="145" mass="14970">MSRRGVGRQPDYRRDQPSPASQQGGGRGRVAGGGRGDADGKGAGGGKVGGRGRATAPSSFSPVVSQPSLVASPSTSAPPQSQPQPSPSSVAELASGVERTVTLQDRAPPRRPGYGNVGKKIQVRANHFLVEVADIDLFHYDVSIK</sequence>